<evidence type="ECO:0000256" key="1">
    <source>
        <dbReference type="ARBA" id="ARBA00022801"/>
    </source>
</evidence>
<proteinExistence type="predicted"/>
<dbReference type="InterPro" id="IPR001130">
    <property type="entry name" value="TatD-like"/>
</dbReference>
<dbReference type="PANTHER" id="PTHR42658">
    <property type="entry name" value="HYDROLASE TATD"/>
    <property type="match status" value="1"/>
</dbReference>
<dbReference type="InterPro" id="IPR032466">
    <property type="entry name" value="Metal_Hydrolase"/>
</dbReference>
<dbReference type="PANTHER" id="PTHR42658:SF1">
    <property type="entry name" value="HYDROLASE TATD"/>
    <property type="match status" value="1"/>
</dbReference>
<dbReference type="HOGENOM" id="CLU_1056573_0_0_7"/>
<dbReference type="OrthoDB" id="9783157at2"/>
<name>C0QAC2_DESAH</name>
<dbReference type="KEGG" id="dat:HRM2_15980"/>
<evidence type="ECO:0000313" key="2">
    <source>
        <dbReference type="EMBL" id="ACN14707.1"/>
    </source>
</evidence>
<dbReference type="STRING" id="177437.HRM2_15980"/>
<dbReference type="EMBL" id="CP001087">
    <property type="protein sequence ID" value="ACN14707.1"/>
    <property type="molecule type" value="Genomic_DNA"/>
</dbReference>
<accession>C0QAC2</accession>
<dbReference type="SUPFAM" id="SSF51556">
    <property type="entry name" value="Metallo-dependent hydrolases"/>
    <property type="match status" value="1"/>
</dbReference>
<protein>
    <submittedName>
        <fullName evidence="2">Cytoplasmic metal-dependent hydrolase (TatD family protein)</fullName>
        <ecNumber evidence="2">3.1.21.-</ecNumber>
    </submittedName>
</protein>
<dbReference type="EC" id="3.1.21.-" evidence="2"/>
<dbReference type="GO" id="GO:0016788">
    <property type="term" value="F:hydrolase activity, acting on ester bonds"/>
    <property type="evidence" value="ECO:0007669"/>
    <property type="project" value="InterPro"/>
</dbReference>
<keyword evidence="3" id="KW-1185">Reference proteome</keyword>
<dbReference type="InterPro" id="IPR018228">
    <property type="entry name" value="DNase_TatD-rel_CS"/>
</dbReference>
<keyword evidence="1 2" id="KW-0378">Hydrolase</keyword>
<reference evidence="2 3" key="1">
    <citation type="journal article" date="2009" name="Environ. Microbiol.">
        <title>Genome sequence of Desulfobacterium autotrophicum HRM2, a marine sulfate reducer oxidizing organic carbon completely to carbon dioxide.</title>
        <authorList>
            <person name="Strittmatter A.W."/>
            <person name="Liesegang H."/>
            <person name="Rabus R."/>
            <person name="Decker I."/>
            <person name="Amann J."/>
            <person name="Andres S."/>
            <person name="Henne A."/>
            <person name="Fricke W.F."/>
            <person name="Martinez-Arias R."/>
            <person name="Bartels D."/>
            <person name="Goesmann A."/>
            <person name="Krause L."/>
            <person name="Puehler A."/>
            <person name="Klenk H.P."/>
            <person name="Richter M."/>
            <person name="Schuler M."/>
            <person name="Gloeckner F.O."/>
            <person name="Meyerdierks A."/>
            <person name="Gottschalk G."/>
            <person name="Amann R."/>
        </authorList>
    </citation>
    <scope>NUCLEOTIDE SEQUENCE [LARGE SCALE GENOMIC DNA]</scope>
    <source>
        <strain evidence="3">ATCC 43914 / DSM 3382 / HRM2</strain>
    </source>
</reference>
<dbReference type="Gene3D" id="3.20.20.140">
    <property type="entry name" value="Metal-dependent hydrolases"/>
    <property type="match status" value="1"/>
</dbReference>
<evidence type="ECO:0000313" key="3">
    <source>
        <dbReference type="Proteomes" id="UP000000442"/>
    </source>
</evidence>
<dbReference type="eggNOG" id="COG1099">
    <property type="taxonomic scope" value="Bacteria"/>
</dbReference>
<dbReference type="Proteomes" id="UP000000442">
    <property type="component" value="Chromosome"/>
</dbReference>
<dbReference type="Pfam" id="PF01026">
    <property type="entry name" value="TatD_DNase"/>
    <property type="match status" value="1"/>
</dbReference>
<dbReference type="InterPro" id="IPR012022">
    <property type="entry name" value="UCP005295"/>
</dbReference>
<dbReference type="PROSITE" id="PS01137">
    <property type="entry name" value="TATD_1"/>
    <property type="match status" value="1"/>
</dbReference>
<organism evidence="2 3">
    <name type="scientific">Desulforapulum autotrophicum (strain ATCC 43914 / DSM 3382 / VKM B-1955 / HRM2)</name>
    <name type="common">Desulfobacterium autotrophicum</name>
    <dbReference type="NCBI Taxonomy" id="177437"/>
    <lineage>
        <taxon>Bacteria</taxon>
        <taxon>Pseudomonadati</taxon>
        <taxon>Thermodesulfobacteriota</taxon>
        <taxon>Desulfobacteria</taxon>
        <taxon>Desulfobacterales</taxon>
        <taxon>Desulfobacteraceae</taxon>
        <taxon>Desulforapulum</taxon>
    </lineage>
</organism>
<gene>
    <name evidence="2" type="ordered locus">HRM2_15980</name>
</gene>
<sequence>MNLNHINFVDSHMHLDLVQKSDPDRIQWIKKVHCLAVSWAFAKHIDTTADLHRALALQRETIHHLNSTGLPCFYLSGVHPRNIPPDLKTGAVADLIMENIDDKLCLGMGEIGLETASNREKDIFSAQMSLAPQIIGRDKVIGIHTPRKDKQRVTREILALLENLPDLRDSIVIDHCTLQTIGTVLEQGFRAGITVSPVKTSGGELRQIVARYPDHLDRIMLNTDSGDLYYEDLYMVFMDPGMPESLKTALTRDNALIFYKKIK</sequence>
<dbReference type="AlphaFoldDB" id="C0QAC2"/>